<protein>
    <submittedName>
        <fullName evidence="1">Uncharacterized protein</fullName>
    </submittedName>
</protein>
<comment type="caution">
    <text evidence="1">The sequence shown here is derived from an EMBL/GenBank/DDBJ whole genome shotgun (WGS) entry which is preliminary data.</text>
</comment>
<reference evidence="1 2" key="1">
    <citation type="submission" date="2019-04" db="EMBL/GenBank/DDBJ databases">
        <title>A reverse ecology approach based on a biological definition of microbial populations.</title>
        <authorList>
            <person name="Arevalo P."/>
            <person name="Vaninsberghe D."/>
            <person name="Elsherbini J."/>
            <person name="Gore J."/>
            <person name="Polz M."/>
        </authorList>
    </citation>
    <scope>NUCLEOTIDE SEQUENCE [LARGE SCALE GENOMIC DNA]</scope>
    <source>
        <strain evidence="1 2">10N.261.46.F4</strain>
    </source>
</reference>
<sequence>TVDKSYVLIDERSVVFNIMNDNVISFTIPEKGQMQYKGLIFTLTLEEKQMLLNRLHSLFHDLEVVKIKRLNDQFKHPIYQQDEESATKSSNR</sequence>
<feature type="non-terminal residue" evidence="1">
    <location>
        <position position="1"/>
    </location>
</feature>
<accession>A0A4U1YWE2</accession>
<dbReference type="AlphaFoldDB" id="A0A4U1YWE2"/>
<proteinExistence type="predicted"/>
<gene>
    <name evidence="1" type="ORF">FCV50_22845</name>
</gene>
<dbReference type="Proteomes" id="UP000307574">
    <property type="component" value="Unassembled WGS sequence"/>
</dbReference>
<dbReference type="EMBL" id="SYUV01000123">
    <property type="protein sequence ID" value="TKF25119.1"/>
    <property type="molecule type" value="Genomic_DNA"/>
</dbReference>
<organism evidence="1 2">
    <name type="scientific">Vibrio kanaloae</name>
    <dbReference type="NCBI Taxonomy" id="170673"/>
    <lineage>
        <taxon>Bacteria</taxon>
        <taxon>Pseudomonadati</taxon>
        <taxon>Pseudomonadota</taxon>
        <taxon>Gammaproteobacteria</taxon>
        <taxon>Vibrionales</taxon>
        <taxon>Vibrionaceae</taxon>
        <taxon>Vibrio</taxon>
    </lineage>
</organism>
<evidence type="ECO:0000313" key="1">
    <source>
        <dbReference type="EMBL" id="TKF25119.1"/>
    </source>
</evidence>
<evidence type="ECO:0000313" key="2">
    <source>
        <dbReference type="Proteomes" id="UP000307574"/>
    </source>
</evidence>
<name>A0A4U1YWE2_9VIBR</name>